<reference evidence="1 2" key="1">
    <citation type="submission" date="2019-10" db="EMBL/GenBank/DDBJ databases">
        <title>Vibrio sp. nov., isolated from Coralline algae surface.</title>
        <authorList>
            <person name="Geng Y."/>
            <person name="Zhang X."/>
        </authorList>
    </citation>
    <scope>NUCLEOTIDE SEQUENCE [LARGE SCALE GENOMIC DNA]</scope>
    <source>
        <strain evidence="1 2">SM1977</strain>
    </source>
</reference>
<keyword evidence="2" id="KW-1185">Reference proteome</keyword>
<accession>A0A5Q0TIC5</accession>
<gene>
    <name evidence="1" type="ORF">GFB47_03970</name>
</gene>
<dbReference type="EMBL" id="CP045699">
    <property type="protein sequence ID" value="QGA64637.1"/>
    <property type="molecule type" value="Genomic_DNA"/>
</dbReference>
<sequence length="171" mass="19373">MYLLKQANSVYYSHVCCPKALHKFGYPFDIKVSLLTKDRATALLRNLHISATIKQFLFNELPSNKSKLLPFRQFKQALDQAIDTVRRNSFTTINYSVPALKTVTVSADEIAPQTTNKATSIPQPENETISPSDALDEFIASKKNTNIRSLTVHQLNQRISHFICTLKTQDM</sequence>
<protein>
    <submittedName>
        <fullName evidence="1">Uncharacterized protein</fullName>
    </submittedName>
</protein>
<proteinExistence type="predicted"/>
<dbReference type="RefSeq" id="WP_153446719.1">
    <property type="nucleotide sequence ID" value="NZ_CP045699.1"/>
</dbReference>
<evidence type="ECO:0000313" key="2">
    <source>
        <dbReference type="Proteomes" id="UP000348942"/>
    </source>
</evidence>
<dbReference type="Proteomes" id="UP000348942">
    <property type="component" value="Chromosome 1"/>
</dbReference>
<name>A0A5Q0TIC5_9VIBR</name>
<evidence type="ECO:0000313" key="1">
    <source>
        <dbReference type="EMBL" id="QGA64637.1"/>
    </source>
</evidence>
<dbReference type="AlphaFoldDB" id="A0A5Q0TIC5"/>
<organism evidence="1 2">
    <name type="scientific">Vibrio algicola</name>
    <dbReference type="NCBI Taxonomy" id="2662262"/>
    <lineage>
        <taxon>Bacteria</taxon>
        <taxon>Pseudomonadati</taxon>
        <taxon>Pseudomonadota</taxon>
        <taxon>Gammaproteobacteria</taxon>
        <taxon>Vibrionales</taxon>
        <taxon>Vibrionaceae</taxon>
        <taxon>Vibrio</taxon>
    </lineage>
</organism>